<organism evidence="5 6">
    <name type="scientific">Microbispora oryzae</name>
    <dbReference type="NCBI Taxonomy" id="2806554"/>
    <lineage>
        <taxon>Bacteria</taxon>
        <taxon>Bacillati</taxon>
        <taxon>Actinomycetota</taxon>
        <taxon>Actinomycetes</taxon>
        <taxon>Streptosporangiales</taxon>
        <taxon>Streptosporangiaceae</taxon>
        <taxon>Microbispora</taxon>
    </lineage>
</organism>
<dbReference type="EMBL" id="JAFCNB010000020">
    <property type="protein sequence ID" value="MBP2707530.1"/>
    <property type="molecule type" value="Genomic_DNA"/>
</dbReference>
<dbReference type="GO" id="GO:0009253">
    <property type="term" value="P:peptidoglycan catabolic process"/>
    <property type="evidence" value="ECO:0007669"/>
    <property type="project" value="InterPro"/>
</dbReference>
<dbReference type="SMART" id="SM00646">
    <property type="entry name" value="Ami_3"/>
    <property type="match status" value="1"/>
</dbReference>
<dbReference type="PANTHER" id="PTHR30404:SF0">
    <property type="entry name" value="N-ACETYLMURAMOYL-L-ALANINE AMIDASE AMIC"/>
    <property type="match status" value="1"/>
</dbReference>
<dbReference type="Gene3D" id="3.40.630.40">
    <property type="entry name" value="Zn-dependent exopeptidases"/>
    <property type="match status" value="1"/>
</dbReference>
<gene>
    <name evidence="5" type="ORF">JOL79_27475</name>
</gene>
<name>A0A941AKJ1_9ACTN</name>
<accession>A0A941AKJ1</accession>
<keyword evidence="3" id="KW-0732">Signal</keyword>
<feature type="compositionally biased region" description="Low complexity" evidence="2">
    <location>
        <begin position="39"/>
        <end position="75"/>
    </location>
</feature>
<dbReference type="PROSITE" id="PS51257">
    <property type="entry name" value="PROKAR_LIPOPROTEIN"/>
    <property type="match status" value="1"/>
</dbReference>
<evidence type="ECO:0000256" key="1">
    <source>
        <dbReference type="ARBA" id="ARBA00022801"/>
    </source>
</evidence>
<feature type="chain" id="PRO_5038361539" evidence="3">
    <location>
        <begin position="20"/>
        <end position="297"/>
    </location>
</feature>
<dbReference type="InterPro" id="IPR002508">
    <property type="entry name" value="MurNAc-LAA_cat"/>
</dbReference>
<evidence type="ECO:0000256" key="3">
    <source>
        <dbReference type="SAM" id="SignalP"/>
    </source>
</evidence>
<dbReference type="Pfam" id="PF01520">
    <property type="entry name" value="Amidase_3"/>
    <property type="match status" value="1"/>
</dbReference>
<dbReference type="PANTHER" id="PTHR30404">
    <property type="entry name" value="N-ACETYLMURAMOYL-L-ALANINE AMIDASE"/>
    <property type="match status" value="1"/>
</dbReference>
<evidence type="ECO:0000259" key="4">
    <source>
        <dbReference type="SMART" id="SM00646"/>
    </source>
</evidence>
<dbReference type="GO" id="GO:0008745">
    <property type="term" value="F:N-acetylmuramoyl-L-alanine amidase activity"/>
    <property type="evidence" value="ECO:0007669"/>
    <property type="project" value="InterPro"/>
</dbReference>
<evidence type="ECO:0000313" key="5">
    <source>
        <dbReference type="EMBL" id="MBP2707530.1"/>
    </source>
</evidence>
<sequence>MRRPLAAAVLGLCGLGAVACGGTAVSHAADTGASGVPRSSAASQAAGQHDAAQDASQDAAKAAPGSAREASSSAANAKPLAGKVIVIDPGHNGGNFRHPEVINRQVDILTQKKACDTTGTSTNDGYSEAAYTWDVSNRLARLLRAQGATVILTRKNNTGAGPCITERAAVGNRAKADAAISIHADGAPASAHGFHVIMPKKIHGPVDRVVGASKRLGVAVRDAFHTGTGIAYSTYIGTKALNFRSDLGGLNLSTVPKIFIECGNMRNAGDAARFKNTRFRQRIAVALGRGLEDYLAA</sequence>
<feature type="region of interest" description="Disordered" evidence="2">
    <location>
        <begin position="29"/>
        <end position="75"/>
    </location>
</feature>
<dbReference type="Proteomes" id="UP000674234">
    <property type="component" value="Unassembled WGS sequence"/>
</dbReference>
<proteinExistence type="predicted"/>
<evidence type="ECO:0000256" key="2">
    <source>
        <dbReference type="SAM" id="MobiDB-lite"/>
    </source>
</evidence>
<evidence type="ECO:0000313" key="6">
    <source>
        <dbReference type="Proteomes" id="UP000674234"/>
    </source>
</evidence>
<dbReference type="AlphaFoldDB" id="A0A941AKJ1"/>
<dbReference type="GO" id="GO:0030288">
    <property type="term" value="C:outer membrane-bounded periplasmic space"/>
    <property type="evidence" value="ECO:0007669"/>
    <property type="project" value="TreeGrafter"/>
</dbReference>
<keyword evidence="6" id="KW-1185">Reference proteome</keyword>
<feature type="signal peptide" evidence="3">
    <location>
        <begin position="1"/>
        <end position="19"/>
    </location>
</feature>
<dbReference type="SUPFAM" id="SSF53187">
    <property type="entry name" value="Zn-dependent exopeptidases"/>
    <property type="match status" value="1"/>
</dbReference>
<reference evidence="5" key="1">
    <citation type="submission" date="2021-02" db="EMBL/GenBank/DDBJ databases">
        <title>Draft genome sequence of Microbispora sp. RL4-1S isolated from rice leaves in Thailand.</title>
        <authorList>
            <person name="Muangham S."/>
            <person name="Duangmal K."/>
        </authorList>
    </citation>
    <scope>NUCLEOTIDE SEQUENCE</scope>
    <source>
        <strain evidence="5">RL4-1S</strain>
    </source>
</reference>
<protein>
    <submittedName>
        <fullName evidence="5">N-acetylmuramoyl-L-alanine amidase</fullName>
    </submittedName>
</protein>
<comment type="caution">
    <text evidence="5">The sequence shown here is derived from an EMBL/GenBank/DDBJ whole genome shotgun (WGS) entry which is preliminary data.</text>
</comment>
<dbReference type="InterPro" id="IPR050695">
    <property type="entry name" value="N-acetylmuramoyl_amidase_3"/>
</dbReference>
<dbReference type="CDD" id="cd02696">
    <property type="entry name" value="MurNAc-LAA"/>
    <property type="match status" value="1"/>
</dbReference>
<feature type="domain" description="MurNAc-LAA" evidence="4">
    <location>
        <begin position="168"/>
        <end position="292"/>
    </location>
</feature>
<keyword evidence="1" id="KW-0378">Hydrolase</keyword>